<keyword evidence="2" id="KW-0732">Signal</keyword>
<gene>
    <name evidence="3" type="ORF">LSTR_LSTR005999</name>
</gene>
<feature type="compositionally biased region" description="Polar residues" evidence="1">
    <location>
        <begin position="863"/>
        <end position="875"/>
    </location>
</feature>
<reference evidence="3 4" key="1">
    <citation type="journal article" date="2017" name="Gigascience">
        <title>Genome sequence of the small brown planthopper, Laodelphax striatellus.</title>
        <authorList>
            <person name="Zhu J."/>
            <person name="Jiang F."/>
            <person name="Wang X."/>
            <person name="Yang P."/>
            <person name="Bao Y."/>
            <person name="Zhao W."/>
            <person name="Wang W."/>
            <person name="Lu H."/>
            <person name="Wang Q."/>
            <person name="Cui N."/>
            <person name="Li J."/>
            <person name="Chen X."/>
            <person name="Luo L."/>
            <person name="Yu J."/>
            <person name="Kang L."/>
            <person name="Cui F."/>
        </authorList>
    </citation>
    <scope>NUCLEOTIDE SEQUENCE [LARGE SCALE GENOMIC DNA]</scope>
    <source>
        <strain evidence="3">Lst14</strain>
    </source>
</reference>
<dbReference type="Proteomes" id="UP000291343">
    <property type="component" value="Unassembled WGS sequence"/>
</dbReference>
<feature type="region of interest" description="Disordered" evidence="1">
    <location>
        <begin position="349"/>
        <end position="371"/>
    </location>
</feature>
<evidence type="ECO:0000313" key="4">
    <source>
        <dbReference type="Proteomes" id="UP000291343"/>
    </source>
</evidence>
<dbReference type="OrthoDB" id="8192746at2759"/>
<dbReference type="AlphaFoldDB" id="A0A482XNK8"/>
<evidence type="ECO:0000256" key="1">
    <source>
        <dbReference type="SAM" id="MobiDB-lite"/>
    </source>
</evidence>
<feature type="region of interest" description="Disordered" evidence="1">
    <location>
        <begin position="707"/>
        <end position="730"/>
    </location>
</feature>
<feature type="compositionally biased region" description="Low complexity" evidence="1">
    <location>
        <begin position="779"/>
        <end position="860"/>
    </location>
</feature>
<feature type="compositionally biased region" description="Low complexity" evidence="1">
    <location>
        <begin position="711"/>
        <end position="721"/>
    </location>
</feature>
<dbReference type="PANTHER" id="PTHR37972:SF3">
    <property type="entry name" value="PROTEIN CBG11222"/>
    <property type="match status" value="1"/>
</dbReference>
<feature type="region of interest" description="Disordered" evidence="1">
    <location>
        <begin position="748"/>
        <end position="892"/>
    </location>
</feature>
<feature type="region of interest" description="Disordered" evidence="1">
    <location>
        <begin position="517"/>
        <end position="544"/>
    </location>
</feature>
<feature type="region of interest" description="Disordered" evidence="1">
    <location>
        <begin position="649"/>
        <end position="673"/>
    </location>
</feature>
<feature type="compositionally biased region" description="Basic and acidic residues" evidence="1">
    <location>
        <begin position="518"/>
        <end position="531"/>
    </location>
</feature>
<dbReference type="STRING" id="195883.A0A482XNK8"/>
<proteinExistence type="predicted"/>
<feature type="compositionally biased region" description="Basic and acidic residues" evidence="1">
    <location>
        <begin position="758"/>
        <end position="775"/>
    </location>
</feature>
<feature type="compositionally biased region" description="Polar residues" evidence="1">
    <location>
        <begin position="662"/>
        <end position="673"/>
    </location>
</feature>
<organism evidence="3 4">
    <name type="scientific">Laodelphax striatellus</name>
    <name type="common">Small brown planthopper</name>
    <name type="synonym">Delphax striatella</name>
    <dbReference type="NCBI Taxonomy" id="195883"/>
    <lineage>
        <taxon>Eukaryota</taxon>
        <taxon>Metazoa</taxon>
        <taxon>Ecdysozoa</taxon>
        <taxon>Arthropoda</taxon>
        <taxon>Hexapoda</taxon>
        <taxon>Insecta</taxon>
        <taxon>Pterygota</taxon>
        <taxon>Neoptera</taxon>
        <taxon>Paraneoptera</taxon>
        <taxon>Hemiptera</taxon>
        <taxon>Auchenorrhyncha</taxon>
        <taxon>Fulgoroidea</taxon>
        <taxon>Delphacidae</taxon>
        <taxon>Criomorphinae</taxon>
        <taxon>Laodelphax</taxon>
    </lineage>
</organism>
<evidence type="ECO:0000256" key="2">
    <source>
        <dbReference type="SAM" id="SignalP"/>
    </source>
</evidence>
<dbReference type="EMBL" id="QKKF02003370">
    <property type="protein sequence ID" value="RZF47735.1"/>
    <property type="molecule type" value="Genomic_DNA"/>
</dbReference>
<protein>
    <submittedName>
        <fullName evidence="3">Uncharacterized protein</fullName>
    </submittedName>
</protein>
<feature type="signal peptide" evidence="2">
    <location>
        <begin position="1"/>
        <end position="23"/>
    </location>
</feature>
<feature type="region of interest" description="Disordered" evidence="1">
    <location>
        <begin position="203"/>
        <end position="269"/>
    </location>
</feature>
<comment type="caution">
    <text evidence="3">The sequence shown here is derived from an EMBL/GenBank/DDBJ whole genome shotgun (WGS) entry which is preliminary data.</text>
</comment>
<name>A0A482XNK8_LAOST</name>
<feature type="chain" id="PRO_5019742935" evidence="2">
    <location>
        <begin position="24"/>
        <end position="935"/>
    </location>
</feature>
<dbReference type="PANTHER" id="PTHR37972">
    <property type="entry name" value="PROTEIN CBG25533"/>
    <property type="match status" value="1"/>
</dbReference>
<keyword evidence="4" id="KW-1185">Reference proteome</keyword>
<dbReference type="InParanoid" id="A0A482XNK8"/>
<evidence type="ECO:0000313" key="3">
    <source>
        <dbReference type="EMBL" id="RZF47735.1"/>
    </source>
</evidence>
<sequence length="935" mass="102816">MITKRSTLLLVLAVFGSLSLSLAASKNDKIKEEKEENKSKELVNNATVFKTKNINKTIARVEAMLAKNPQLPRLTRGEIIALLDNITRTDALRKGDKGENEDKRRREEKSLLVVLPFIPYNESSKTGLEELYTMEPMTKFVTEGTTASGERKKSSNTEKKPEFLIDMSAVSNTEKKTDFLIDMSAASSSERAQVVESSIRFENPHSSYSSTTKVPVTTPTPAPHKRRRKPSSMKPIIVAPQEQRPVYVHKAKTSSTTQPPTDSDESSVEWRPYTAYDSPLVLTQRPSTVKLPLPETSSSVEDPNIPKNHKPEGHQVFVTMPQLIMSSSSAPAYHTKTTTGMPVEIVTSRTVGTTKRPRKKPKTTTTRTTSKEVDDQVMFSGWKPAVAASFNKPEKKHKITTTTTTTPMPMPDISVAAENLPTDMKKILGSLGLMPGEADNTQKYQNSMEKPTIPTSPIDFKPLNPVIDPSSYVSFKRIPDKVQNSNKGGSVMDNDMKQILASFGLMSESGNNYNRRGKMLDEEGSEGRMMGDSDSDEQGESYENVKKKSHANFTLEDINTDALSDEMKDMLADLGVLKGSNSKRRNGKGHIFNPVTQSALLENPEQAERISKVLIDIKKLSEDNKTHQLNPEEIRAHLYNITAAVLSSSEDEDGDKKINANPGLNSISNGWNSQEAGDEEIKFGGDQTFDGYEPDEEELLRIQNNHKFGSSDDIGSAPSSSFFPEKEDDDSISTTRYLGIFNKSLQSMNGQPDPLSNEELHQLQDSFKNEVKRQQPDNATSTTSEASVDTTSEETVTTSEAPESSSRSAESSSSPAELSSSSEESSSSPVESSSSTTEASTTVSEEPSSSSAEDSVPAEANEPTMTPSTTTADSSNIRDLEESFGGDTPTQRPNGLYFLLDWNSFLRVGQDNRTVNLSFSPKVGDPRNFIQVNVP</sequence>
<feature type="compositionally biased region" description="Low complexity" evidence="1">
    <location>
        <begin position="206"/>
        <end position="219"/>
    </location>
</feature>
<accession>A0A482XNK8</accession>